<keyword evidence="3 7" id="KW-1133">Transmembrane helix</keyword>
<dbReference type="NCBIfam" id="TIGR00247">
    <property type="entry name" value="endolytic transglycosylase MltG"/>
    <property type="match status" value="1"/>
</dbReference>
<feature type="site" description="Important for catalytic activity" evidence="7">
    <location>
        <position position="216"/>
    </location>
</feature>
<dbReference type="AlphaFoldDB" id="A0A831RLH3"/>
<dbReference type="CDD" id="cd08010">
    <property type="entry name" value="MltG_like"/>
    <property type="match status" value="1"/>
</dbReference>
<dbReference type="PANTHER" id="PTHR30518">
    <property type="entry name" value="ENDOLYTIC MUREIN TRANSGLYCOSYLASE"/>
    <property type="match status" value="1"/>
</dbReference>
<comment type="catalytic activity">
    <reaction evidence="7">
        <text>a peptidoglycan chain = a peptidoglycan chain with N-acetyl-1,6-anhydromuramyl-[peptide] at the reducing end + a peptidoglycan chain with N-acetylglucosamine at the non-reducing end.</text>
        <dbReference type="EC" id="4.2.2.29"/>
    </reaction>
</comment>
<dbReference type="Gene3D" id="3.30.160.60">
    <property type="entry name" value="Classic Zinc Finger"/>
    <property type="match status" value="1"/>
</dbReference>
<proteinExistence type="inferred from homology"/>
<evidence type="ECO:0000256" key="2">
    <source>
        <dbReference type="ARBA" id="ARBA00022692"/>
    </source>
</evidence>
<evidence type="ECO:0000256" key="3">
    <source>
        <dbReference type="ARBA" id="ARBA00022989"/>
    </source>
</evidence>
<comment type="function">
    <text evidence="7">Functions as a peptidoglycan terminase that cleaves nascent peptidoglycan strands endolytically to terminate their elongation.</text>
</comment>
<dbReference type="InterPro" id="IPR003770">
    <property type="entry name" value="MLTG-like"/>
</dbReference>
<dbReference type="Proteomes" id="UP000886251">
    <property type="component" value="Unassembled WGS sequence"/>
</dbReference>
<accession>A0A831RLH3</accession>
<evidence type="ECO:0000256" key="6">
    <source>
        <dbReference type="ARBA" id="ARBA00023316"/>
    </source>
</evidence>
<keyword evidence="7" id="KW-0997">Cell inner membrane</keyword>
<evidence type="ECO:0000313" key="8">
    <source>
        <dbReference type="EMBL" id="HEB95066.1"/>
    </source>
</evidence>
<dbReference type="Pfam" id="PF02618">
    <property type="entry name" value="YceG"/>
    <property type="match status" value="1"/>
</dbReference>
<dbReference type="Gene3D" id="3.30.1490.480">
    <property type="entry name" value="Endolytic murein transglycosylase"/>
    <property type="match status" value="1"/>
</dbReference>
<reference evidence="8" key="1">
    <citation type="journal article" date="2020" name="mSystems">
        <title>Genome- and Community-Level Interaction Insights into Carbon Utilization and Element Cycling Functions of Hydrothermarchaeota in Hydrothermal Sediment.</title>
        <authorList>
            <person name="Zhou Z."/>
            <person name="Liu Y."/>
            <person name="Xu W."/>
            <person name="Pan J."/>
            <person name="Luo Z.H."/>
            <person name="Li M."/>
        </authorList>
    </citation>
    <scope>NUCLEOTIDE SEQUENCE [LARGE SCALE GENOMIC DNA]</scope>
    <source>
        <strain evidence="8">HyVt-443</strain>
    </source>
</reference>
<keyword evidence="4 7" id="KW-0472">Membrane</keyword>
<evidence type="ECO:0000256" key="7">
    <source>
        <dbReference type="HAMAP-Rule" id="MF_02065"/>
    </source>
</evidence>
<name>A0A831RLH3_9GAMM</name>
<sequence>MLNRILGILLILTSLAAAWAMMEYRRFIDTPLRLPPEGALVTVAQGSSLAGLSRQLAQQGYLQDPLYLRLLARWDGTASRIQAGEYRIPAGTRPRELLALLVAGRVTSYSLTLVEGWTFRQVMEAVNGSDALNHTLAGLTPEQIMERLGHPGEHPEGRFLPDTYRFPRGTTDLAFLARAYGAMERLLAREWQRRAPDLPLKTPYQALILASIVEKETGRADERPEIAGVFIRRLRKGMKLQTDPTVIYGMGDAYKGNIRRRDLQQDTPYNTYVHRGLPPTPICMPGADAIRATLHPNGGDALYFVARGDGSHEFSSTLKAHNRAVRKYQLKR</sequence>
<evidence type="ECO:0000256" key="1">
    <source>
        <dbReference type="ARBA" id="ARBA00022475"/>
    </source>
</evidence>
<protein>
    <recommendedName>
        <fullName evidence="7">Endolytic murein transglycosylase</fullName>
        <ecNumber evidence="7">4.2.2.29</ecNumber>
    </recommendedName>
    <alternativeName>
        <fullName evidence="7">Peptidoglycan lytic transglycosylase</fullName>
    </alternativeName>
    <alternativeName>
        <fullName evidence="7">Peptidoglycan polymerization terminase</fullName>
    </alternativeName>
</protein>
<keyword evidence="5 7" id="KW-0456">Lyase</keyword>
<dbReference type="EC" id="4.2.2.29" evidence="7"/>
<dbReference type="EMBL" id="DRKP01000015">
    <property type="protein sequence ID" value="HEB95066.1"/>
    <property type="molecule type" value="Genomic_DNA"/>
</dbReference>
<keyword evidence="6 7" id="KW-0961">Cell wall biogenesis/degradation</keyword>
<evidence type="ECO:0000256" key="4">
    <source>
        <dbReference type="ARBA" id="ARBA00023136"/>
    </source>
</evidence>
<keyword evidence="2 7" id="KW-0812">Transmembrane</keyword>
<comment type="caution">
    <text evidence="8">The sequence shown here is derived from an EMBL/GenBank/DDBJ whole genome shotgun (WGS) entry which is preliminary data.</text>
</comment>
<dbReference type="GO" id="GO:0008932">
    <property type="term" value="F:lytic endotransglycosylase activity"/>
    <property type="evidence" value="ECO:0007669"/>
    <property type="project" value="UniProtKB-UniRule"/>
</dbReference>
<dbReference type="GO" id="GO:0009252">
    <property type="term" value="P:peptidoglycan biosynthetic process"/>
    <property type="evidence" value="ECO:0007669"/>
    <property type="project" value="UniProtKB-UniRule"/>
</dbReference>
<dbReference type="PANTHER" id="PTHR30518:SF2">
    <property type="entry name" value="ENDOLYTIC MUREIN TRANSGLYCOSYLASE"/>
    <property type="match status" value="1"/>
</dbReference>
<keyword evidence="1 7" id="KW-1003">Cell membrane</keyword>
<comment type="similarity">
    <text evidence="7">Belongs to the transglycosylase MltG family.</text>
</comment>
<dbReference type="HAMAP" id="MF_02065">
    <property type="entry name" value="MltG"/>
    <property type="match status" value="1"/>
</dbReference>
<evidence type="ECO:0000256" key="5">
    <source>
        <dbReference type="ARBA" id="ARBA00023239"/>
    </source>
</evidence>
<gene>
    <name evidence="7 8" type="primary">mltG</name>
    <name evidence="8" type="ORF">ENI96_01385</name>
</gene>
<organism evidence="8">
    <name type="scientific">Sedimenticola thiotaurini</name>
    <dbReference type="NCBI Taxonomy" id="1543721"/>
    <lineage>
        <taxon>Bacteria</taxon>
        <taxon>Pseudomonadati</taxon>
        <taxon>Pseudomonadota</taxon>
        <taxon>Gammaproteobacteria</taxon>
        <taxon>Chromatiales</taxon>
        <taxon>Sedimenticolaceae</taxon>
        <taxon>Sedimenticola</taxon>
    </lineage>
</organism>
<dbReference type="GO" id="GO:0071555">
    <property type="term" value="P:cell wall organization"/>
    <property type="evidence" value="ECO:0007669"/>
    <property type="project" value="UniProtKB-KW"/>
</dbReference>
<dbReference type="GO" id="GO:0005886">
    <property type="term" value="C:plasma membrane"/>
    <property type="evidence" value="ECO:0007669"/>
    <property type="project" value="UniProtKB-UniRule"/>
</dbReference>